<gene>
    <name evidence="2" type="ORF">C0Q70_16643</name>
</gene>
<feature type="compositionally biased region" description="Low complexity" evidence="1">
    <location>
        <begin position="350"/>
        <end position="363"/>
    </location>
</feature>
<feature type="region of interest" description="Disordered" evidence="1">
    <location>
        <begin position="277"/>
        <end position="385"/>
    </location>
</feature>
<evidence type="ECO:0000256" key="1">
    <source>
        <dbReference type="SAM" id="MobiDB-lite"/>
    </source>
</evidence>
<accession>A0A2T7NQC8</accession>
<evidence type="ECO:0000313" key="3">
    <source>
        <dbReference type="Proteomes" id="UP000245119"/>
    </source>
</evidence>
<organism evidence="2 3">
    <name type="scientific">Pomacea canaliculata</name>
    <name type="common">Golden apple snail</name>
    <dbReference type="NCBI Taxonomy" id="400727"/>
    <lineage>
        <taxon>Eukaryota</taxon>
        <taxon>Metazoa</taxon>
        <taxon>Spiralia</taxon>
        <taxon>Lophotrochozoa</taxon>
        <taxon>Mollusca</taxon>
        <taxon>Gastropoda</taxon>
        <taxon>Caenogastropoda</taxon>
        <taxon>Architaenioglossa</taxon>
        <taxon>Ampullarioidea</taxon>
        <taxon>Ampullariidae</taxon>
        <taxon>Pomacea</taxon>
    </lineage>
</organism>
<dbReference type="EMBL" id="PZQS01000010">
    <property type="protein sequence ID" value="PVD23375.1"/>
    <property type="molecule type" value="Genomic_DNA"/>
</dbReference>
<dbReference type="AlphaFoldDB" id="A0A2T7NQC8"/>
<protein>
    <submittedName>
        <fullName evidence="2">Uncharacterized protein</fullName>
    </submittedName>
</protein>
<comment type="caution">
    <text evidence="2">The sequence shown here is derived from an EMBL/GenBank/DDBJ whole genome shotgun (WGS) entry which is preliminary data.</text>
</comment>
<feature type="region of interest" description="Disordered" evidence="1">
    <location>
        <begin position="31"/>
        <end position="85"/>
    </location>
</feature>
<evidence type="ECO:0000313" key="2">
    <source>
        <dbReference type="EMBL" id="PVD23375.1"/>
    </source>
</evidence>
<feature type="compositionally biased region" description="Low complexity" evidence="1">
    <location>
        <begin position="313"/>
        <end position="334"/>
    </location>
</feature>
<sequence length="385" mass="40958">MLFTLVNKGTRELAGRVSQDKSLLPVEVRGSCPPAAGPNHWSSRRRTSTTGVSGEQCVSAPTSVTRQRQPSGPGVEAETERERQRARVWARPSLVARSRSSQEAGQVQERPLAAAVCAGRFHVASTRHEGWEERGPAAPTPPTPLPPLGCDDGEHRLHDDSCSVAAWTLGARRMAVRTFVCGTCGCSDISRTPHLSGPDSPSPSLVPVSSILRKLAVKVCLFVVCPNSSNIGVGGNDCQELNSTFVLWRREVEFPSSGPRALDERLCRDYYRSTRGRRARLPESADSHPFLPLPSPTLLPSVSSPVPPPSPPTTTVVSGPTARLAARRGAVGPRPARRVDGGGCRPPPGRYASAAARPAPAAAKQHRRHPDVGPTARSGGASVLL</sequence>
<reference evidence="2 3" key="1">
    <citation type="submission" date="2018-04" db="EMBL/GenBank/DDBJ databases">
        <title>The genome of golden apple snail Pomacea canaliculata provides insight into stress tolerance and invasive adaptation.</title>
        <authorList>
            <person name="Liu C."/>
            <person name="Liu B."/>
            <person name="Ren Y."/>
            <person name="Zhang Y."/>
            <person name="Wang H."/>
            <person name="Li S."/>
            <person name="Jiang F."/>
            <person name="Yin L."/>
            <person name="Zhang G."/>
            <person name="Qian W."/>
            <person name="Fan W."/>
        </authorList>
    </citation>
    <scope>NUCLEOTIDE SEQUENCE [LARGE SCALE GENOMIC DNA]</scope>
    <source>
        <strain evidence="2">SZHN2017</strain>
        <tissue evidence="2">Muscle</tissue>
    </source>
</reference>
<name>A0A2T7NQC8_POMCA</name>
<dbReference type="Proteomes" id="UP000245119">
    <property type="component" value="Linkage Group LG10"/>
</dbReference>
<feature type="compositionally biased region" description="Polar residues" evidence="1">
    <location>
        <begin position="59"/>
        <end position="70"/>
    </location>
</feature>
<proteinExistence type="predicted"/>
<keyword evidence="3" id="KW-1185">Reference proteome</keyword>